<dbReference type="SUPFAM" id="SSF56112">
    <property type="entry name" value="Protein kinase-like (PK-like)"/>
    <property type="match status" value="1"/>
</dbReference>
<evidence type="ECO:0000256" key="6">
    <source>
        <dbReference type="ARBA" id="ARBA00023235"/>
    </source>
</evidence>
<dbReference type="AlphaFoldDB" id="A0A951P8Y5"/>
<dbReference type="SMART" id="SM00642">
    <property type="entry name" value="Aamy"/>
    <property type="match status" value="1"/>
</dbReference>
<dbReference type="GO" id="GO:0046872">
    <property type="term" value="F:metal ion binding"/>
    <property type="evidence" value="ECO:0007669"/>
    <property type="project" value="UniProtKB-KW"/>
</dbReference>
<dbReference type="PANTHER" id="PTHR10357:SF219">
    <property type="entry name" value="MALTOSE ALPHA-D-GLUCOSYLTRANSFERASE"/>
    <property type="match status" value="1"/>
</dbReference>
<comment type="similarity">
    <text evidence="2">Belongs to the glycosyl hydrolase 13 family. TreS subfamily.</text>
</comment>
<dbReference type="CDD" id="cd11334">
    <property type="entry name" value="AmyAc_TreS"/>
    <property type="match status" value="1"/>
</dbReference>
<organism evidence="10 11">
    <name type="scientific">Pegethrix bostrychoides GSE-TBD4-15B</name>
    <dbReference type="NCBI Taxonomy" id="2839662"/>
    <lineage>
        <taxon>Bacteria</taxon>
        <taxon>Bacillati</taxon>
        <taxon>Cyanobacteriota</taxon>
        <taxon>Cyanophyceae</taxon>
        <taxon>Oculatellales</taxon>
        <taxon>Oculatellaceae</taxon>
        <taxon>Pegethrix</taxon>
    </lineage>
</organism>
<dbReference type="InterPro" id="IPR011009">
    <property type="entry name" value="Kinase-like_dom_sf"/>
</dbReference>
<comment type="caution">
    <text evidence="10">The sequence shown here is derived from an EMBL/GenBank/DDBJ whole genome shotgun (WGS) entry which is preliminary data.</text>
</comment>
<protein>
    <recommendedName>
        <fullName evidence="3">maltose alpha-D-glucosyltransferase</fullName>
        <ecNumber evidence="3">5.4.99.16</ecNumber>
    </recommendedName>
    <alternativeName>
        <fullName evidence="7">Maltose alpha-D-glucosyltransferase</fullName>
    </alternativeName>
</protein>
<dbReference type="FunFam" id="3.20.20.80:FF:000055">
    <property type="entry name" value="Trehalose synthase"/>
    <property type="match status" value="1"/>
</dbReference>
<dbReference type="PANTHER" id="PTHR10357">
    <property type="entry name" value="ALPHA-AMYLASE FAMILY MEMBER"/>
    <property type="match status" value="1"/>
</dbReference>
<evidence type="ECO:0000256" key="7">
    <source>
        <dbReference type="ARBA" id="ARBA00031378"/>
    </source>
</evidence>
<sequence>MQRSNLNDDPLWFKDAIIYEVPVKAFADSDGDGIGDFRGLTERLDYIQDLGVTAIWLLPFFPSPLRDDGYDVSDFNTVNSIYGDSQDFQTFLDAAHQRGIRVIVELIVNHTSDQHPWFQRARRAAPGSSERDFYVWSDSSEQYRGVRIIFKDFETSNWTWDPLAQAYYWHRFYSHQPDLNYEHPDLQKAIFDVVDFWLGMGVDGLRMDAVPYLYEEEGTNCENLPRTHEFLKALRSHVDENFPNRMLLAEANQWPEDAAAYYGEGDECHMNFHFPLMPRLFMSLRMEDSFPIIDILQQTPRIPDNCQWALFLRNHDELTLEMMTDEDRDYMYRVYAQDPQARINLGIRRRLAPLLNNNRRKIELLNSLLLSLPGTPVLYYGDEIGMGDNIYLGDRNGVRTPMQWSSDRNAGFSRANPQKLFLPAIVDPEYNYETVNVEAQRSNPNSLWWWMKRLIAIRSRYQAFGRGSFELLSPDNRKVLAFTRTYQGEHILVVANLSRFTQAVELDLTAFQGMTPVEIFGRSEFPPVSDSSYFLSMGPHAFFWFTLQLQPDAVQIRPQAELPSLQVNGSWRDIYSRPDARKAFEALLPAYLHRSSWFKKTKILQSVQIVDAIPLSLPQAKSGAQASAQASAQAHSYDILLVHVDYTEGIAETFVLPLAYVPALSGTTPEGEAIARIVGTVDQGLLFDALGERAFLEIPLQAILQRARYAGMAGELVAISSELNAELNTEAPAQATEPHLLRGNHANALITYSAPTEGGAMQSRSLLKLYRYVDECINSDLEIGQFLTRKLPHPARGSEALFSPVLGALEYRRRGAESMTVGMLQQYVPDARDAWSQALDSLRDSFERVLVTQAEIGEAQMPSTLLSKALTSEIPPMACELIGLQIQAAELLGQRTAELHLALASDSDDPNFAPEEFSLFYQRSIYQSMRNHAGRVLLQLRKQAKHLPEAAQPAARTVLSHWEALLGRFKTVIDLQITTIRIRCHGNYHLEEVLYTGKDFVILDFEGEPYRLLSERRMKRSPLRDIAGMIQSFYYVSQVALRNQIETGLVRPENRATMHLWARFFDAWVSVAFLKQYVVTAADAPFLPKSYQEMQVLLDAFLLEKAVYELGYELSNRPDWVEIPLQRVVELLQPPPIQDWTTGYRERLSERAAGGSENVSEDVSKITSADVPETASSFASDRLSEGAGAGRETLP</sequence>
<dbReference type="GO" id="GO:0005975">
    <property type="term" value="P:carbohydrate metabolic process"/>
    <property type="evidence" value="ECO:0007669"/>
    <property type="project" value="InterPro"/>
</dbReference>
<comment type="catalytic activity">
    <reaction evidence="1">
        <text>D-maltose = alpha,alpha-trehalose</text>
        <dbReference type="Rhea" id="RHEA:15145"/>
        <dbReference type="ChEBI" id="CHEBI:16551"/>
        <dbReference type="ChEBI" id="CHEBI:17306"/>
        <dbReference type="EC" id="5.4.99.16"/>
    </reaction>
</comment>
<reference evidence="10" key="1">
    <citation type="submission" date="2021-05" db="EMBL/GenBank/DDBJ databases">
        <authorList>
            <person name="Pietrasiak N."/>
            <person name="Ward R."/>
            <person name="Stajich J.E."/>
            <person name="Kurbessoian T."/>
        </authorList>
    </citation>
    <scope>NUCLEOTIDE SEQUENCE</scope>
    <source>
        <strain evidence="10">GSE-TBD4-15B</strain>
    </source>
</reference>
<dbReference type="Pfam" id="PF00128">
    <property type="entry name" value="Alpha-amylase"/>
    <property type="match status" value="1"/>
</dbReference>
<dbReference type="SUPFAM" id="SSF51445">
    <property type="entry name" value="(Trans)glycosidases"/>
    <property type="match status" value="1"/>
</dbReference>
<evidence type="ECO:0000259" key="9">
    <source>
        <dbReference type="SMART" id="SM00642"/>
    </source>
</evidence>
<dbReference type="EC" id="5.4.99.16" evidence="3"/>
<evidence type="ECO:0000256" key="3">
    <source>
        <dbReference type="ARBA" id="ARBA00012619"/>
    </source>
</evidence>
<evidence type="ECO:0000256" key="8">
    <source>
        <dbReference type="SAM" id="MobiDB-lite"/>
    </source>
</evidence>
<dbReference type="SUPFAM" id="SSF51011">
    <property type="entry name" value="Glycosyl hydrolase domain"/>
    <property type="match status" value="1"/>
</dbReference>
<dbReference type="Gene3D" id="3.20.20.80">
    <property type="entry name" value="Glycosidases"/>
    <property type="match status" value="1"/>
</dbReference>
<proteinExistence type="inferred from homology"/>
<gene>
    <name evidence="10" type="primary">treS</name>
    <name evidence="10" type="ORF">KME07_05715</name>
</gene>
<evidence type="ECO:0000256" key="5">
    <source>
        <dbReference type="ARBA" id="ARBA00022837"/>
    </source>
</evidence>
<keyword evidence="5" id="KW-0106">Calcium</keyword>
<dbReference type="GO" id="GO:0047471">
    <property type="term" value="F:maltose alpha-D-glucosyltransferase activity"/>
    <property type="evidence" value="ECO:0007669"/>
    <property type="project" value="UniProtKB-EC"/>
</dbReference>
<evidence type="ECO:0000256" key="2">
    <source>
        <dbReference type="ARBA" id="ARBA00005496"/>
    </source>
</evidence>
<dbReference type="InterPro" id="IPR017853">
    <property type="entry name" value="GH"/>
</dbReference>
<evidence type="ECO:0000256" key="1">
    <source>
        <dbReference type="ARBA" id="ARBA00001595"/>
    </source>
</evidence>
<dbReference type="Gene3D" id="3.90.1200.10">
    <property type="match status" value="1"/>
</dbReference>
<dbReference type="InterPro" id="IPR032091">
    <property type="entry name" value="Malt_amylase-like_C"/>
</dbReference>
<name>A0A951P8Y5_9CYAN</name>
<keyword evidence="4" id="KW-0479">Metal-binding</keyword>
<feature type="domain" description="Glycosyl hydrolase family 13 catalytic" evidence="9">
    <location>
        <begin position="20"/>
        <end position="414"/>
    </location>
</feature>
<feature type="region of interest" description="Disordered" evidence="8">
    <location>
        <begin position="1151"/>
        <end position="1195"/>
    </location>
</feature>
<dbReference type="InterPro" id="IPR006047">
    <property type="entry name" value="GH13_cat_dom"/>
</dbReference>
<dbReference type="Proteomes" id="UP000707356">
    <property type="component" value="Unassembled WGS sequence"/>
</dbReference>
<dbReference type="NCBIfam" id="TIGR02456">
    <property type="entry name" value="treS_nterm"/>
    <property type="match status" value="1"/>
</dbReference>
<reference evidence="10" key="2">
    <citation type="journal article" date="2022" name="Microbiol. Resour. Announc.">
        <title>Metagenome Sequencing to Explore Phylogenomics of Terrestrial Cyanobacteria.</title>
        <authorList>
            <person name="Ward R.D."/>
            <person name="Stajich J.E."/>
            <person name="Johansen J.R."/>
            <person name="Huntemann M."/>
            <person name="Clum A."/>
            <person name="Foster B."/>
            <person name="Foster B."/>
            <person name="Roux S."/>
            <person name="Palaniappan K."/>
            <person name="Varghese N."/>
            <person name="Mukherjee S."/>
            <person name="Reddy T.B.K."/>
            <person name="Daum C."/>
            <person name="Copeland A."/>
            <person name="Chen I.A."/>
            <person name="Ivanova N.N."/>
            <person name="Kyrpides N.C."/>
            <person name="Shapiro N."/>
            <person name="Eloe-Fadrosh E.A."/>
            <person name="Pietrasiak N."/>
        </authorList>
    </citation>
    <scope>NUCLEOTIDE SEQUENCE</scope>
    <source>
        <strain evidence="10">GSE-TBD4-15B</strain>
    </source>
</reference>
<dbReference type="Pfam" id="PF16657">
    <property type="entry name" value="Malt_amylase_C"/>
    <property type="match status" value="1"/>
</dbReference>
<dbReference type="EMBL" id="JAHHHV010000025">
    <property type="protein sequence ID" value="MBW4464922.1"/>
    <property type="molecule type" value="Genomic_DNA"/>
</dbReference>
<dbReference type="InterPro" id="IPR012810">
    <property type="entry name" value="TreS/a-amylase_N"/>
</dbReference>
<evidence type="ECO:0000313" key="11">
    <source>
        <dbReference type="Proteomes" id="UP000707356"/>
    </source>
</evidence>
<dbReference type="InterPro" id="IPR045857">
    <property type="entry name" value="O16G_dom_2"/>
</dbReference>
<dbReference type="Gene3D" id="2.60.40.1180">
    <property type="entry name" value="Golgi alpha-mannosidase II"/>
    <property type="match status" value="1"/>
</dbReference>
<evidence type="ECO:0000313" key="10">
    <source>
        <dbReference type="EMBL" id="MBW4464922.1"/>
    </source>
</evidence>
<evidence type="ECO:0000256" key="4">
    <source>
        <dbReference type="ARBA" id="ARBA00022723"/>
    </source>
</evidence>
<keyword evidence="6 10" id="KW-0413">Isomerase</keyword>
<dbReference type="InterPro" id="IPR013780">
    <property type="entry name" value="Glyco_hydro_b"/>
</dbReference>
<dbReference type="Gene3D" id="3.90.400.10">
    <property type="entry name" value="Oligo-1,6-glucosidase, Domain 2"/>
    <property type="match status" value="1"/>
</dbReference>
<accession>A0A951P8Y5</accession>